<feature type="binding site" evidence="6">
    <location>
        <position position="312"/>
    </location>
    <ligand>
        <name>FAD</name>
        <dbReference type="ChEBI" id="CHEBI:57692"/>
    </ligand>
</feature>
<keyword evidence="13" id="KW-1185">Reference proteome</keyword>
<feature type="disulfide bond" description="Redox-active" evidence="7">
    <location>
        <begin position="44"/>
        <end position="49"/>
    </location>
</feature>
<dbReference type="InterPro" id="IPR016156">
    <property type="entry name" value="FAD/NAD-linked_Rdtase_dimer_sf"/>
</dbReference>
<dbReference type="SUPFAM" id="SSF55424">
    <property type="entry name" value="FAD/NAD-linked reductases, dimerisation (C-terminal) domain"/>
    <property type="match status" value="1"/>
</dbReference>
<comment type="similarity">
    <text evidence="1">Belongs to the class-I pyridine nucleotide-disulfide oxidoreductase family.</text>
</comment>
<evidence type="ECO:0000256" key="4">
    <source>
        <dbReference type="ARBA" id="ARBA00023002"/>
    </source>
</evidence>
<organism evidence="11 12">
    <name type="scientific">Deinococcus metalli</name>
    <dbReference type="NCBI Taxonomy" id="1141878"/>
    <lineage>
        <taxon>Bacteria</taxon>
        <taxon>Thermotogati</taxon>
        <taxon>Deinococcota</taxon>
        <taxon>Deinococci</taxon>
        <taxon>Deinococcales</taxon>
        <taxon>Deinococcaceae</taxon>
        <taxon>Deinococcus</taxon>
    </lineage>
</organism>
<dbReference type="EMBL" id="BNAJ01000011">
    <property type="protein sequence ID" value="GHF56566.1"/>
    <property type="molecule type" value="Genomic_DNA"/>
</dbReference>
<dbReference type="AlphaFoldDB" id="A0A7W8NQS0"/>
<keyword evidence="2" id="KW-0285">Flavoprotein</keyword>
<evidence type="ECO:0000259" key="8">
    <source>
        <dbReference type="Pfam" id="PF02852"/>
    </source>
</evidence>
<keyword evidence="6" id="KW-0547">Nucleotide-binding</keyword>
<dbReference type="EMBL" id="JACHFK010000011">
    <property type="protein sequence ID" value="MBB5378171.1"/>
    <property type="molecule type" value="Genomic_DNA"/>
</dbReference>
<evidence type="ECO:0000313" key="12">
    <source>
        <dbReference type="Proteomes" id="UP000539473"/>
    </source>
</evidence>
<feature type="binding site" evidence="6">
    <location>
        <position position="204"/>
    </location>
    <ligand>
        <name>NAD(+)</name>
        <dbReference type="ChEBI" id="CHEBI:57540"/>
    </ligand>
</feature>
<dbReference type="Proteomes" id="UP000539473">
    <property type="component" value="Unassembled WGS sequence"/>
</dbReference>
<keyword evidence="3 6" id="KW-0274">FAD</keyword>
<name>A0A7W8NQS0_9DEIO</name>
<feature type="active site" description="Proton acceptor" evidence="5">
    <location>
        <position position="445"/>
    </location>
</feature>
<evidence type="ECO:0000256" key="3">
    <source>
        <dbReference type="ARBA" id="ARBA00022827"/>
    </source>
</evidence>
<evidence type="ECO:0000256" key="6">
    <source>
        <dbReference type="PIRSR" id="PIRSR000350-3"/>
    </source>
</evidence>
<dbReference type="Pfam" id="PF07992">
    <property type="entry name" value="Pyr_redox_2"/>
    <property type="match status" value="1"/>
</dbReference>
<dbReference type="GO" id="GO:0003955">
    <property type="term" value="F:NAD(P)H dehydrogenase (quinone) activity"/>
    <property type="evidence" value="ECO:0007669"/>
    <property type="project" value="TreeGrafter"/>
</dbReference>
<reference evidence="13" key="2">
    <citation type="journal article" date="2019" name="Int. J. Syst. Evol. Microbiol.">
        <title>The Global Catalogue of Microorganisms (GCM) 10K type strain sequencing project: providing services to taxonomists for standard genome sequencing and annotation.</title>
        <authorList>
            <consortium name="The Broad Institute Genomics Platform"/>
            <consortium name="The Broad Institute Genome Sequencing Center for Infectious Disease"/>
            <person name="Wu L."/>
            <person name="Ma J."/>
        </authorList>
    </citation>
    <scope>NUCLEOTIDE SEQUENCE [LARGE SCALE GENOMIC DNA]</scope>
    <source>
        <strain evidence="13">CGMCC 1.18437</strain>
    </source>
</reference>
<keyword evidence="11" id="KW-0670">Pyruvate</keyword>
<dbReference type="SUPFAM" id="SSF51905">
    <property type="entry name" value="FAD/NAD(P)-binding domain"/>
    <property type="match status" value="1"/>
</dbReference>
<dbReference type="Gene3D" id="3.50.50.60">
    <property type="entry name" value="FAD/NAD(P)-binding domain"/>
    <property type="match status" value="2"/>
</dbReference>
<evidence type="ECO:0000256" key="5">
    <source>
        <dbReference type="PIRSR" id="PIRSR000350-2"/>
    </source>
</evidence>
<dbReference type="InterPro" id="IPR004099">
    <property type="entry name" value="Pyr_nucl-diS_OxRdtase_dimer"/>
</dbReference>
<evidence type="ECO:0000313" key="11">
    <source>
        <dbReference type="EMBL" id="MBB5378171.1"/>
    </source>
</evidence>
<dbReference type="PRINTS" id="PR00368">
    <property type="entry name" value="FADPNR"/>
</dbReference>
<reference evidence="10" key="4">
    <citation type="submission" date="2024-05" db="EMBL/GenBank/DDBJ databases">
        <authorList>
            <person name="Sun Q."/>
            <person name="Zhou Y."/>
        </authorList>
    </citation>
    <scope>NUCLEOTIDE SEQUENCE</scope>
    <source>
        <strain evidence="10">CGMCC 1.18437</strain>
    </source>
</reference>
<dbReference type="GO" id="GO:0050660">
    <property type="term" value="F:flavin adenine dinucleotide binding"/>
    <property type="evidence" value="ECO:0007669"/>
    <property type="project" value="TreeGrafter"/>
</dbReference>
<feature type="domain" description="FAD/NAD(P)-binding" evidence="9">
    <location>
        <begin position="9"/>
        <end position="323"/>
    </location>
</feature>
<comment type="caution">
    <text evidence="11">The sequence shown here is derived from an EMBL/GenBank/DDBJ whole genome shotgun (WGS) entry which is preliminary data.</text>
</comment>
<proteinExistence type="inferred from homology"/>
<feature type="binding site" evidence="6">
    <location>
        <position position="53"/>
    </location>
    <ligand>
        <name>FAD</name>
        <dbReference type="ChEBI" id="CHEBI:57692"/>
    </ligand>
</feature>
<comment type="cofactor">
    <cofactor evidence="6">
        <name>FAD</name>
        <dbReference type="ChEBI" id="CHEBI:57692"/>
    </cofactor>
    <text evidence="6">Binds 1 FAD per subunit.</text>
</comment>
<dbReference type="RefSeq" id="WP_184114421.1">
    <property type="nucleotide sequence ID" value="NZ_BNAJ01000011.1"/>
</dbReference>
<dbReference type="InterPro" id="IPR036188">
    <property type="entry name" value="FAD/NAD-bd_sf"/>
</dbReference>
<dbReference type="Pfam" id="PF02852">
    <property type="entry name" value="Pyr_redox_dim"/>
    <property type="match status" value="1"/>
</dbReference>
<gene>
    <name evidence="10" type="ORF">GCM10017781_36100</name>
    <name evidence="11" type="ORF">HNQ07_003672</name>
</gene>
<feature type="binding site" evidence="6">
    <location>
        <begin position="181"/>
        <end position="188"/>
    </location>
    <ligand>
        <name>NAD(+)</name>
        <dbReference type="ChEBI" id="CHEBI:57540"/>
    </ligand>
</feature>
<evidence type="ECO:0000256" key="2">
    <source>
        <dbReference type="ARBA" id="ARBA00022630"/>
    </source>
</evidence>
<accession>A0A7W8NQS0</accession>
<keyword evidence="4" id="KW-0560">Oxidoreductase</keyword>
<dbReference type="Proteomes" id="UP000619376">
    <property type="component" value="Unassembled WGS sequence"/>
</dbReference>
<dbReference type="InterPro" id="IPR023753">
    <property type="entry name" value="FAD/NAD-binding_dom"/>
</dbReference>
<evidence type="ECO:0000313" key="10">
    <source>
        <dbReference type="EMBL" id="GHF56566.1"/>
    </source>
</evidence>
<dbReference type="InterPro" id="IPR001100">
    <property type="entry name" value="Pyr_nuc-diS_OxRdtase"/>
</dbReference>
<sequence>MPETVPSTAVVIGAGQAGGPLAGALARAGWHVTLIEREHVGGTCVNEGCTPTKTMIASARAAHLARSSADLGVMADVTVDLGRIVDRTQGIVRDFREGSEGGLRRAGVTLLRGDARFTGPRQVEVALDGGGTRALSADHVFINAGARPRWPDLPGVHDVGALTSKEVLLLRELPTHLLILGGGYISLEFAQLYARLGSRVTVVENGERLLPREDRDVVDALKTVLEGEGVDFRLGAGARRVARHGAEIVLDVSGPNGREASVTGSHLLVAVGRTPNTDTLNVEATGAALDRHGFIVVDEYLRAADGVYALGDIKGGPAFTHISYDDHRIVRDALLHGQQRSTKGRTVPYTLFTDPQLARVGLDRQQAAVLGRPTRIYTLPMTSVARAIETGQTAGLMRAVVDDASDLLLGVTVLGPDGGEIMSALQLALQGGLTATDLRNATFAHPTLCESINNLFMAAPESLTCTS</sequence>
<feature type="domain" description="Pyridine nucleotide-disulphide oxidoreductase dimerisation" evidence="8">
    <location>
        <begin position="347"/>
        <end position="454"/>
    </location>
</feature>
<dbReference type="PANTHER" id="PTHR43014">
    <property type="entry name" value="MERCURIC REDUCTASE"/>
    <property type="match status" value="1"/>
</dbReference>
<dbReference type="FunFam" id="3.30.390.30:FF:000001">
    <property type="entry name" value="Dihydrolipoyl dehydrogenase"/>
    <property type="match status" value="1"/>
</dbReference>
<evidence type="ECO:0000259" key="9">
    <source>
        <dbReference type="Pfam" id="PF07992"/>
    </source>
</evidence>
<evidence type="ECO:0000256" key="1">
    <source>
        <dbReference type="ARBA" id="ARBA00007532"/>
    </source>
</evidence>
<protein>
    <submittedName>
        <fullName evidence="10">Mercuric reductase</fullName>
    </submittedName>
    <submittedName>
        <fullName evidence="11">Pyruvate/2-oxoglutarate dehydrogenase complex dihydrolipoamide dehydrogenase (E3) component</fullName>
    </submittedName>
</protein>
<dbReference type="PIRSF" id="PIRSF000350">
    <property type="entry name" value="Mercury_reductase_MerA"/>
    <property type="match status" value="1"/>
</dbReference>
<dbReference type="Gene3D" id="3.30.390.30">
    <property type="match status" value="1"/>
</dbReference>
<dbReference type="PANTHER" id="PTHR43014:SF2">
    <property type="entry name" value="MERCURIC REDUCTASE"/>
    <property type="match status" value="1"/>
</dbReference>
<dbReference type="PRINTS" id="PR00411">
    <property type="entry name" value="PNDRDTASEI"/>
</dbReference>
<reference evidence="11 12" key="3">
    <citation type="submission" date="2020-08" db="EMBL/GenBank/DDBJ databases">
        <title>Genomic Encyclopedia of Type Strains, Phase IV (KMG-IV): sequencing the most valuable type-strain genomes for metagenomic binning, comparative biology and taxonomic classification.</title>
        <authorList>
            <person name="Goeker M."/>
        </authorList>
    </citation>
    <scope>NUCLEOTIDE SEQUENCE [LARGE SCALE GENOMIC DNA]</scope>
    <source>
        <strain evidence="11 12">DSM 27521</strain>
    </source>
</reference>
<evidence type="ECO:0000256" key="7">
    <source>
        <dbReference type="PIRSR" id="PIRSR000350-4"/>
    </source>
</evidence>
<keyword evidence="6" id="KW-0520">NAD</keyword>
<evidence type="ECO:0000313" key="13">
    <source>
        <dbReference type="Proteomes" id="UP000619376"/>
    </source>
</evidence>
<reference evidence="10" key="1">
    <citation type="journal article" date="2014" name="Int. J. Syst. Evol. Microbiol.">
        <title>Complete genome of a new Firmicutes species belonging to the dominant human colonic microbiota ('Ruminococcus bicirculans') reveals two chromosomes and a selective capacity to utilize plant glucans.</title>
        <authorList>
            <consortium name="NISC Comparative Sequencing Program"/>
            <person name="Wegmann U."/>
            <person name="Louis P."/>
            <person name="Goesmann A."/>
            <person name="Henrissat B."/>
            <person name="Duncan S.H."/>
            <person name="Flint H.J."/>
        </authorList>
    </citation>
    <scope>NUCLEOTIDE SEQUENCE</scope>
    <source>
        <strain evidence="10">CGMCC 1.18437</strain>
    </source>
</reference>
<feature type="binding site" evidence="6">
    <location>
        <position position="272"/>
    </location>
    <ligand>
        <name>NAD(+)</name>
        <dbReference type="ChEBI" id="CHEBI:57540"/>
    </ligand>
</feature>